<comment type="similarity">
    <text evidence="2">Belongs to the ABC transporter superfamily.</text>
</comment>
<keyword evidence="13" id="KW-1185">Reference proteome</keyword>
<dbReference type="PROSITE" id="PS00211">
    <property type="entry name" value="ABC_TRANSPORTER_1"/>
    <property type="match status" value="1"/>
</dbReference>
<keyword evidence="5 12" id="KW-0067">ATP-binding</keyword>
<keyword evidence="7 9" id="KW-0472">Membrane</keyword>
<keyword evidence="4" id="KW-0547">Nucleotide-binding</keyword>
<dbReference type="InterPro" id="IPR003439">
    <property type="entry name" value="ABC_transporter-like_ATP-bd"/>
</dbReference>
<evidence type="ECO:0000256" key="6">
    <source>
        <dbReference type="ARBA" id="ARBA00022989"/>
    </source>
</evidence>
<evidence type="ECO:0000259" key="10">
    <source>
        <dbReference type="PROSITE" id="PS50893"/>
    </source>
</evidence>
<evidence type="ECO:0000256" key="8">
    <source>
        <dbReference type="ARBA" id="ARBA00024725"/>
    </source>
</evidence>
<dbReference type="Gene3D" id="1.20.1560.10">
    <property type="entry name" value="ABC transporter type 1, transmembrane domain"/>
    <property type="match status" value="1"/>
</dbReference>
<dbReference type="InterPro" id="IPR011527">
    <property type="entry name" value="ABC1_TM_dom"/>
</dbReference>
<organism evidence="12 13">
    <name type="scientific">Candidatus Aquarickettsia rohweri</name>
    <dbReference type="NCBI Taxonomy" id="2602574"/>
    <lineage>
        <taxon>Bacteria</taxon>
        <taxon>Pseudomonadati</taxon>
        <taxon>Pseudomonadota</taxon>
        <taxon>Alphaproteobacteria</taxon>
        <taxon>Rickettsiales</taxon>
        <taxon>Candidatus Midichloriaceae</taxon>
        <taxon>Candidatus Aquarickettsia</taxon>
    </lineage>
</organism>
<dbReference type="InterPro" id="IPR036640">
    <property type="entry name" value="ABC1_TM_sf"/>
</dbReference>
<accession>A0A429XET0</accession>
<evidence type="ECO:0000313" key="12">
    <source>
        <dbReference type="EMBL" id="RST62650.1"/>
    </source>
</evidence>
<dbReference type="SUPFAM" id="SSF52540">
    <property type="entry name" value="P-loop containing nucleoside triphosphate hydrolases"/>
    <property type="match status" value="1"/>
</dbReference>
<comment type="function">
    <text evidence="8">Part of an ABC transporter complex. Transmembrane domains (TMD) form a pore in the inner membrane and the ATP-binding domain (NBD) is responsible for energy generation.</text>
</comment>
<dbReference type="SUPFAM" id="SSF90123">
    <property type="entry name" value="ABC transporter transmembrane region"/>
    <property type="match status" value="1"/>
</dbReference>
<dbReference type="Proteomes" id="UP000279470">
    <property type="component" value="Unassembled WGS sequence"/>
</dbReference>
<sequence>MFNINNIPKILKSFIPQLFIILLLVLIWTCSETFLLYMLKYTIDDIYKTTLDDQKYWLFIGLFILIIFFIEMPMRIANFLHAKLSPNISCMLRDKLTAKLLKKDLIFFNNNKIGELSSKIAQLPNAIENIIKISLYGIIAGSFSFFVMVTLITLDLWTIGIYFIIWYILMILIGIYFIKKTINLSQDYAHDTNLANAELTELLQNILNIKVAAKESYERGRIKKFYNNIAHNQTLLEVLLFKADTLRSIISAFLLIGLFSFSLLQVLKGLANIGDLTFITSAAFIARRDIWRVSLQLTEIYKDFGFIKKIETIANSSIQQSSNKTLTNIKSIKLENSYFSFNKNQYILQDINLEIKKGQKVALVGPSGTGKTTLAKILQGVYKLQKGNFLINDYNYYDFPSNNIVKYLAYIPQEPILFNRSIRDNIIYLNNKIDNAKMKKIAKITLCEDFINKLPLKYETMLSNLGNNLSAGQKQRLALARALYSETKWLILDEPSSALDSITEINLIKNLLLHCKDYTLIFITHNAKIMKLMDEIVFLQDGKIIAKGNHNHLNETCVPYNNFISQINYEK</sequence>
<dbReference type="Pfam" id="PF00664">
    <property type="entry name" value="ABC_membrane"/>
    <property type="match status" value="1"/>
</dbReference>
<feature type="domain" description="ABC transmembrane type-1" evidence="11">
    <location>
        <begin position="19"/>
        <end position="302"/>
    </location>
</feature>
<dbReference type="Pfam" id="PF00005">
    <property type="entry name" value="ABC_tran"/>
    <property type="match status" value="1"/>
</dbReference>
<dbReference type="InterPro" id="IPR017871">
    <property type="entry name" value="ABC_transporter-like_CS"/>
</dbReference>
<dbReference type="GO" id="GO:0005524">
    <property type="term" value="F:ATP binding"/>
    <property type="evidence" value="ECO:0007669"/>
    <property type="project" value="UniProtKB-KW"/>
</dbReference>
<gene>
    <name evidence="12" type="ORF">EIC27_06050</name>
</gene>
<feature type="transmembrane region" description="Helical" evidence="9">
    <location>
        <begin position="56"/>
        <end position="74"/>
    </location>
</feature>
<evidence type="ECO:0000256" key="7">
    <source>
        <dbReference type="ARBA" id="ARBA00023136"/>
    </source>
</evidence>
<name>A0A429XET0_9RICK</name>
<evidence type="ECO:0000256" key="5">
    <source>
        <dbReference type="ARBA" id="ARBA00022840"/>
    </source>
</evidence>
<evidence type="ECO:0000256" key="1">
    <source>
        <dbReference type="ARBA" id="ARBA00004651"/>
    </source>
</evidence>
<dbReference type="InterPro" id="IPR027417">
    <property type="entry name" value="P-loop_NTPase"/>
</dbReference>
<dbReference type="GO" id="GO:0016887">
    <property type="term" value="F:ATP hydrolysis activity"/>
    <property type="evidence" value="ECO:0007669"/>
    <property type="project" value="InterPro"/>
</dbReference>
<dbReference type="Gene3D" id="3.40.50.300">
    <property type="entry name" value="P-loop containing nucleotide triphosphate hydrolases"/>
    <property type="match status" value="1"/>
</dbReference>
<keyword evidence="3 9" id="KW-0812">Transmembrane</keyword>
<reference evidence="13" key="1">
    <citation type="submission" date="2018-11" db="EMBL/GenBank/DDBJ databases">
        <title>Phylogenetic, genomic, and biogeographic characterization of a novel and ubiquitous marine invertebrate-associated Rickettsiales parasite, Candidatus Marinoinvertebrata rohwerii, gen. nov., sp. nov.</title>
        <authorList>
            <person name="Klinges J.G."/>
            <person name="Rosales S.M."/>
            <person name="Mcminds R."/>
            <person name="Shaver E.C."/>
            <person name="Shantz A."/>
            <person name="Peters E.C."/>
            <person name="Burkepile D.E."/>
            <person name="Silliman B.R."/>
            <person name="Vega Thurber R.L."/>
        </authorList>
    </citation>
    <scope>NUCLEOTIDE SEQUENCE [LARGE SCALE GENOMIC DNA]</scope>
    <source>
        <strain evidence="13">a_cerv_44</strain>
    </source>
</reference>
<dbReference type="SMART" id="SM00382">
    <property type="entry name" value="AAA"/>
    <property type="match status" value="1"/>
</dbReference>
<dbReference type="OrthoDB" id="9787557at2"/>
<evidence type="ECO:0000259" key="11">
    <source>
        <dbReference type="PROSITE" id="PS50929"/>
    </source>
</evidence>
<evidence type="ECO:0000256" key="9">
    <source>
        <dbReference type="SAM" id="Phobius"/>
    </source>
</evidence>
<evidence type="ECO:0000313" key="13">
    <source>
        <dbReference type="Proteomes" id="UP000279470"/>
    </source>
</evidence>
<protein>
    <submittedName>
        <fullName evidence="12">ABC transporter ATP-binding protein</fullName>
    </submittedName>
</protein>
<dbReference type="InterPro" id="IPR003593">
    <property type="entry name" value="AAA+_ATPase"/>
</dbReference>
<keyword evidence="6 9" id="KW-1133">Transmembrane helix</keyword>
<feature type="transmembrane region" description="Helical" evidence="9">
    <location>
        <begin position="18"/>
        <end position="36"/>
    </location>
</feature>
<feature type="transmembrane region" description="Helical" evidence="9">
    <location>
        <begin position="159"/>
        <end position="178"/>
    </location>
</feature>
<dbReference type="PANTHER" id="PTHR24221:SF503">
    <property type="entry name" value="MITOCHONDRIAL POTASSIUM CHANNEL ATP-BINDING SUBUNIT"/>
    <property type="match status" value="1"/>
</dbReference>
<dbReference type="PANTHER" id="PTHR24221">
    <property type="entry name" value="ATP-BINDING CASSETTE SUB-FAMILY B"/>
    <property type="match status" value="1"/>
</dbReference>
<dbReference type="EMBL" id="RXFM01000099">
    <property type="protein sequence ID" value="RST62650.1"/>
    <property type="molecule type" value="Genomic_DNA"/>
</dbReference>
<feature type="transmembrane region" description="Helical" evidence="9">
    <location>
        <begin position="133"/>
        <end position="153"/>
    </location>
</feature>
<dbReference type="GO" id="GO:0005886">
    <property type="term" value="C:plasma membrane"/>
    <property type="evidence" value="ECO:0007669"/>
    <property type="project" value="UniProtKB-SubCell"/>
</dbReference>
<dbReference type="AlphaFoldDB" id="A0A429XET0"/>
<feature type="domain" description="ABC transporter" evidence="10">
    <location>
        <begin position="332"/>
        <end position="566"/>
    </location>
</feature>
<evidence type="ECO:0000256" key="2">
    <source>
        <dbReference type="ARBA" id="ARBA00005417"/>
    </source>
</evidence>
<dbReference type="PROSITE" id="PS50893">
    <property type="entry name" value="ABC_TRANSPORTER_2"/>
    <property type="match status" value="1"/>
</dbReference>
<proteinExistence type="inferred from homology"/>
<evidence type="ECO:0000256" key="3">
    <source>
        <dbReference type="ARBA" id="ARBA00022692"/>
    </source>
</evidence>
<comment type="subcellular location">
    <subcellularLocation>
        <location evidence="1">Cell membrane</location>
        <topology evidence="1">Multi-pass membrane protein</topology>
    </subcellularLocation>
</comment>
<dbReference type="InterPro" id="IPR039421">
    <property type="entry name" value="Type_1_exporter"/>
</dbReference>
<feature type="transmembrane region" description="Helical" evidence="9">
    <location>
        <begin position="249"/>
        <end position="267"/>
    </location>
</feature>
<evidence type="ECO:0000256" key="4">
    <source>
        <dbReference type="ARBA" id="ARBA00022741"/>
    </source>
</evidence>
<dbReference type="RefSeq" id="WP_126045184.1">
    <property type="nucleotide sequence ID" value="NZ_RXFM01000099.1"/>
</dbReference>
<dbReference type="GO" id="GO:0140359">
    <property type="term" value="F:ABC-type transporter activity"/>
    <property type="evidence" value="ECO:0007669"/>
    <property type="project" value="InterPro"/>
</dbReference>
<dbReference type="PROSITE" id="PS50929">
    <property type="entry name" value="ABC_TM1F"/>
    <property type="match status" value="1"/>
</dbReference>
<comment type="caution">
    <text evidence="12">The sequence shown here is derived from an EMBL/GenBank/DDBJ whole genome shotgun (WGS) entry which is preliminary data.</text>
</comment>
<dbReference type="CDD" id="cd03228">
    <property type="entry name" value="ABCC_MRP_Like"/>
    <property type="match status" value="1"/>
</dbReference>